<accession>A0A2T7USU9</accession>
<dbReference type="PANTHER" id="PTHR33376">
    <property type="match status" value="1"/>
</dbReference>
<dbReference type="NCBIfam" id="NF037995">
    <property type="entry name" value="TRAP_S1"/>
    <property type="match status" value="1"/>
</dbReference>
<dbReference type="CDD" id="cd13665">
    <property type="entry name" value="PBP2_TRAP_Dctp3_4"/>
    <property type="match status" value="1"/>
</dbReference>
<gene>
    <name evidence="5" type="ORF">DDE23_09640</name>
</gene>
<organism evidence="5 6">
    <name type="scientific">Pararhodobacter aggregans</name>
    <dbReference type="NCBI Taxonomy" id="404875"/>
    <lineage>
        <taxon>Bacteria</taxon>
        <taxon>Pseudomonadati</taxon>
        <taxon>Pseudomonadota</taxon>
        <taxon>Alphaproteobacteria</taxon>
        <taxon>Rhodobacterales</taxon>
        <taxon>Paracoccaceae</taxon>
        <taxon>Pararhodobacter</taxon>
    </lineage>
</organism>
<evidence type="ECO:0000256" key="3">
    <source>
        <dbReference type="ARBA" id="ARBA00022764"/>
    </source>
</evidence>
<evidence type="ECO:0000313" key="5">
    <source>
        <dbReference type="EMBL" id="PVE47696.1"/>
    </source>
</evidence>
<dbReference type="Proteomes" id="UP000244810">
    <property type="component" value="Unassembled WGS sequence"/>
</dbReference>
<dbReference type="GO" id="GO:0042597">
    <property type="term" value="C:periplasmic space"/>
    <property type="evidence" value="ECO:0007669"/>
    <property type="project" value="UniProtKB-SubCell"/>
</dbReference>
<evidence type="ECO:0000256" key="1">
    <source>
        <dbReference type="ARBA" id="ARBA00004418"/>
    </source>
</evidence>
<keyword evidence="2 4" id="KW-0732">Signal</keyword>
<sequence length="335" mass="35291">MTKPLSFRSLAAAGAILSCAAPAMADSLRFSHFLPPGHYFDNDVRAWGEALAEASGGELTLQVFPAGQMGAPADHYAMARDGIVDVAWVNFGYTPGAFPIADLIDLPYSLEVDRAAASTAVHNWYSAYAAQEMPDVHFCLAHVGAPGALHSAQPIALPSDVAGLQVRPASGAMARFIADLGGSAVQVPATEARQAIERGIANAITFPWGSIDFFGISDAVPYHIADTLYFVGAGIVINKARYESLSPEMRAALDSVCTAEWAVNVGASWVEFEDAGRQVLADMGHTIHDLTPLELAAWHEAAQPSYDRWAAAMTAAGLDPVAIRAELDAAVAAAQ</sequence>
<dbReference type="OrthoDB" id="8673861at2"/>
<name>A0A2T7USU9_9RHOB</name>
<dbReference type="GO" id="GO:0055085">
    <property type="term" value="P:transmembrane transport"/>
    <property type="evidence" value="ECO:0007669"/>
    <property type="project" value="InterPro"/>
</dbReference>
<evidence type="ECO:0000256" key="4">
    <source>
        <dbReference type="SAM" id="SignalP"/>
    </source>
</evidence>
<proteinExistence type="predicted"/>
<keyword evidence="3" id="KW-0574">Periplasm</keyword>
<dbReference type="PANTHER" id="PTHR33376:SF15">
    <property type="entry name" value="BLL6794 PROTEIN"/>
    <property type="match status" value="1"/>
</dbReference>
<evidence type="ECO:0000256" key="2">
    <source>
        <dbReference type="ARBA" id="ARBA00022729"/>
    </source>
</evidence>
<evidence type="ECO:0000313" key="6">
    <source>
        <dbReference type="Proteomes" id="UP000244810"/>
    </source>
</evidence>
<feature type="signal peptide" evidence="4">
    <location>
        <begin position="1"/>
        <end position="25"/>
    </location>
</feature>
<dbReference type="InterPro" id="IPR018389">
    <property type="entry name" value="DctP_fam"/>
</dbReference>
<comment type="caution">
    <text evidence="5">The sequence shown here is derived from an EMBL/GenBank/DDBJ whole genome shotgun (WGS) entry which is preliminary data.</text>
</comment>
<dbReference type="Gene3D" id="3.40.190.170">
    <property type="entry name" value="Bacterial extracellular solute-binding protein, family 7"/>
    <property type="match status" value="1"/>
</dbReference>
<dbReference type="Pfam" id="PF03480">
    <property type="entry name" value="DctP"/>
    <property type="match status" value="1"/>
</dbReference>
<keyword evidence="6" id="KW-1185">Reference proteome</keyword>
<dbReference type="PROSITE" id="PS51257">
    <property type="entry name" value="PROKAR_LIPOPROTEIN"/>
    <property type="match status" value="1"/>
</dbReference>
<comment type="subcellular location">
    <subcellularLocation>
        <location evidence="1">Periplasm</location>
    </subcellularLocation>
</comment>
<dbReference type="AlphaFoldDB" id="A0A2T7USU9"/>
<feature type="chain" id="PRO_5015711511" evidence="4">
    <location>
        <begin position="26"/>
        <end position="335"/>
    </location>
</feature>
<dbReference type="RefSeq" id="WP_107751068.1">
    <property type="nucleotide sequence ID" value="NZ_QBKF01000003.1"/>
</dbReference>
<protein>
    <submittedName>
        <fullName evidence="5">C4-dicarboxylate ABC transporter</fullName>
    </submittedName>
</protein>
<dbReference type="EMBL" id="QDDR01000004">
    <property type="protein sequence ID" value="PVE47696.1"/>
    <property type="molecule type" value="Genomic_DNA"/>
</dbReference>
<reference evidence="5 6" key="1">
    <citation type="journal article" date="2011" name="Syst. Appl. Microbiol.">
        <title>Defluviimonas denitrificans gen. nov., sp. nov., and Pararhodobacter aggregans gen. nov., sp. nov., non-phototrophic Rhodobacteraceae from the biofilter of a marine aquaculture.</title>
        <authorList>
            <person name="Foesel B.U."/>
            <person name="Drake H.L."/>
            <person name="Schramm A."/>
        </authorList>
    </citation>
    <scope>NUCLEOTIDE SEQUENCE [LARGE SCALE GENOMIC DNA]</scope>
    <source>
        <strain evidence="5 6">D1-19</strain>
    </source>
</reference>
<dbReference type="InterPro" id="IPR038404">
    <property type="entry name" value="TRAP_DctP_sf"/>
</dbReference>